<gene>
    <name evidence="1" type="ORF">CP981_01930</name>
</gene>
<accession>A0AAE6NEX2</accession>
<dbReference type="EMBL" id="CP023691">
    <property type="protein sequence ID" value="QEV50586.1"/>
    <property type="molecule type" value="Genomic_DNA"/>
</dbReference>
<evidence type="ECO:0000313" key="2">
    <source>
        <dbReference type="Proteomes" id="UP000325458"/>
    </source>
</evidence>
<dbReference type="KEGG" id="spla:CP981_01930"/>
<name>A0AAE6NEX2_STRPT</name>
<proteinExistence type="predicted"/>
<organism evidence="1 2">
    <name type="scientific">Streptomyces platensis</name>
    <dbReference type="NCBI Taxonomy" id="58346"/>
    <lineage>
        <taxon>Bacteria</taxon>
        <taxon>Bacillati</taxon>
        <taxon>Actinomycetota</taxon>
        <taxon>Actinomycetes</taxon>
        <taxon>Kitasatosporales</taxon>
        <taxon>Streptomycetaceae</taxon>
        <taxon>Streptomyces</taxon>
    </lineage>
</organism>
<evidence type="ECO:0000313" key="1">
    <source>
        <dbReference type="EMBL" id="QEV50586.1"/>
    </source>
</evidence>
<sequence>MRTRLTAALTALGVDHIHHLIADRHHAAVVGTACTRHPAFAVEFTDVLSRFSDALILRR</sequence>
<dbReference type="Proteomes" id="UP000325458">
    <property type="component" value="Chromosome"/>
</dbReference>
<reference evidence="1 2" key="1">
    <citation type="submission" date="2017-09" db="EMBL/GenBank/DDBJ databases">
        <authorList>
            <person name="Lee N."/>
            <person name="Cho B.-K."/>
        </authorList>
    </citation>
    <scope>NUCLEOTIDE SEQUENCE [LARGE SCALE GENOMIC DNA]</scope>
    <source>
        <strain evidence="1 2">ATCC 23948</strain>
    </source>
</reference>
<dbReference type="AlphaFoldDB" id="A0AAE6NEX2"/>
<protein>
    <submittedName>
        <fullName evidence="1">Uncharacterized protein</fullName>
    </submittedName>
</protein>